<dbReference type="EMBL" id="CAJNJQ010004462">
    <property type="protein sequence ID" value="CAE7211363.1"/>
    <property type="molecule type" value="Genomic_DNA"/>
</dbReference>
<comment type="caution">
    <text evidence="2">The sequence shown here is derived from an EMBL/GenBank/DDBJ whole genome shotgun (WGS) entry which is preliminary data.</text>
</comment>
<evidence type="ECO:0000256" key="1">
    <source>
        <dbReference type="SAM" id="MobiDB-lite"/>
    </source>
</evidence>
<feature type="region of interest" description="Disordered" evidence="1">
    <location>
        <begin position="1"/>
        <end position="23"/>
    </location>
</feature>
<accession>A0A8H3E6B9</accession>
<gene>
    <name evidence="2" type="ORF">RDB_LOCUS152635</name>
</gene>
<feature type="compositionally biased region" description="Basic and acidic residues" evidence="1">
    <location>
        <begin position="35"/>
        <end position="48"/>
    </location>
</feature>
<reference evidence="2" key="1">
    <citation type="submission" date="2021-01" db="EMBL/GenBank/DDBJ databases">
        <authorList>
            <person name="Kaushik A."/>
        </authorList>
    </citation>
    <scope>NUCLEOTIDE SEQUENCE</scope>
    <source>
        <strain evidence="2">AG5</strain>
    </source>
</reference>
<evidence type="ECO:0000313" key="3">
    <source>
        <dbReference type="Proteomes" id="UP000663827"/>
    </source>
</evidence>
<sequence length="87" mass="9650">MGVISHSTDTALKVSGPSNDRVNPPIITFHHILPRSDHTHDGKNDINRHFAPSQRRGKHQAVAQVETTVTTHVHNVNEVHLLTPNDV</sequence>
<feature type="region of interest" description="Disordered" evidence="1">
    <location>
        <begin position="35"/>
        <end position="58"/>
    </location>
</feature>
<name>A0A8H3E6B9_9AGAM</name>
<dbReference type="AlphaFoldDB" id="A0A8H3E6B9"/>
<protein>
    <submittedName>
        <fullName evidence="2">Uncharacterized protein</fullName>
    </submittedName>
</protein>
<organism evidence="2 3">
    <name type="scientific">Rhizoctonia solani</name>
    <dbReference type="NCBI Taxonomy" id="456999"/>
    <lineage>
        <taxon>Eukaryota</taxon>
        <taxon>Fungi</taxon>
        <taxon>Dikarya</taxon>
        <taxon>Basidiomycota</taxon>
        <taxon>Agaricomycotina</taxon>
        <taxon>Agaricomycetes</taxon>
        <taxon>Cantharellales</taxon>
        <taxon>Ceratobasidiaceae</taxon>
        <taxon>Rhizoctonia</taxon>
    </lineage>
</organism>
<feature type="compositionally biased region" description="Polar residues" evidence="1">
    <location>
        <begin position="1"/>
        <end position="21"/>
    </location>
</feature>
<evidence type="ECO:0000313" key="2">
    <source>
        <dbReference type="EMBL" id="CAE7211363.1"/>
    </source>
</evidence>
<dbReference type="Proteomes" id="UP000663827">
    <property type="component" value="Unassembled WGS sequence"/>
</dbReference>
<proteinExistence type="predicted"/>